<dbReference type="EMBL" id="RJJU01000004">
    <property type="protein sequence ID" value="RUM14560.1"/>
    <property type="molecule type" value="Genomic_DNA"/>
</dbReference>
<dbReference type="SUPFAM" id="SSF56300">
    <property type="entry name" value="Metallo-dependent phosphatases"/>
    <property type="match status" value="1"/>
</dbReference>
<keyword evidence="1" id="KW-0479">Metal-binding</keyword>
<dbReference type="InterPro" id="IPR050884">
    <property type="entry name" value="CNP_phosphodiesterase-III"/>
</dbReference>
<keyword evidence="8" id="KW-1185">Reference proteome</keyword>
<dbReference type="Proteomes" id="UP000272004">
    <property type="component" value="Unassembled WGS sequence"/>
</dbReference>
<protein>
    <submittedName>
        <fullName evidence="6">3',5'-cyclic AMP phosphodiesterase CpdA</fullName>
    </submittedName>
    <submittedName>
        <fullName evidence="7">Metallophosphatase</fullName>
    </submittedName>
</protein>
<comment type="caution">
    <text evidence="6">The sequence shown here is derived from an EMBL/GenBank/DDBJ whole genome shotgun (WGS) entry which is preliminary data.</text>
</comment>
<keyword evidence="3" id="KW-0408">Iron</keyword>
<proteinExistence type="inferred from homology"/>
<feature type="domain" description="Calcineurin-like phosphoesterase" evidence="5">
    <location>
        <begin position="1"/>
        <end position="188"/>
    </location>
</feature>
<reference evidence="6 9" key="2">
    <citation type="submission" date="2020-08" db="EMBL/GenBank/DDBJ databases">
        <title>Genomic Encyclopedia of Type Strains, Phase IV (KMG-IV): sequencing the most valuable type-strain genomes for metagenomic binning, comparative biology and taxonomic classification.</title>
        <authorList>
            <person name="Goeker M."/>
        </authorList>
    </citation>
    <scope>NUCLEOTIDE SEQUENCE [LARGE SCALE GENOMIC DNA]</scope>
    <source>
        <strain evidence="6 9">DSM 19331</strain>
    </source>
</reference>
<dbReference type="Gene3D" id="3.60.21.10">
    <property type="match status" value="1"/>
</dbReference>
<evidence type="ECO:0000259" key="5">
    <source>
        <dbReference type="Pfam" id="PF00149"/>
    </source>
</evidence>
<dbReference type="InterPro" id="IPR004843">
    <property type="entry name" value="Calcineurin-like_PHP"/>
</dbReference>
<evidence type="ECO:0000313" key="6">
    <source>
        <dbReference type="EMBL" id="MBB3914522.1"/>
    </source>
</evidence>
<evidence type="ECO:0000313" key="8">
    <source>
        <dbReference type="Proteomes" id="UP000272004"/>
    </source>
</evidence>
<dbReference type="Proteomes" id="UP000545490">
    <property type="component" value="Unassembled WGS sequence"/>
</dbReference>
<keyword evidence="2" id="KW-0378">Hydrolase</keyword>
<dbReference type="RefSeq" id="WP_126824033.1">
    <property type="nucleotide sequence ID" value="NZ_JACIDG010000004.1"/>
</dbReference>
<organism evidence="6 9">
    <name type="scientific">Rhizobium fabae</name>
    <dbReference type="NCBI Taxonomy" id="573179"/>
    <lineage>
        <taxon>Bacteria</taxon>
        <taxon>Pseudomonadati</taxon>
        <taxon>Pseudomonadota</taxon>
        <taxon>Alphaproteobacteria</taxon>
        <taxon>Hyphomicrobiales</taxon>
        <taxon>Rhizobiaceae</taxon>
        <taxon>Rhizobium/Agrobacterium group</taxon>
        <taxon>Rhizobium</taxon>
    </lineage>
</organism>
<evidence type="ECO:0000313" key="7">
    <source>
        <dbReference type="EMBL" id="RUM14560.1"/>
    </source>
</evidence>
<dbReference type="PANTHER" id="PTHR42988">
    <property type="entry name" value="PHOSPHOHYDROLASE"/>
    <property type="match status" value="1"/>
</dbReference>
<dbReference type="InterPro" id="IPR029052">
    <property type="entry name" value="Metallo-depent_PP-like"/>
</dbReference>
<accession>A0A7W6B969</accession>
<evidence type="ECO:0000256" key="1">
    <source>
        <dbReference type="ARBA" id="ARBA00022723"/>
    </source>
</evidence>
<reference evidence="7 8" key="1">
    <citation type="submission" date="2018-11" db="EMBL/GenBank/DDBJ databases">
        <authorList>
            <person name="Huo Y."/>
        </authorList>
    </citation>
    <scope>NUCLEOTIDE SEQUENCE [LARGE SCALE GENOMIC DNA]</scope>
    <source>
        <strain evidence="7 8">CCBAU 33202</strain>
    </source>
</reference>
<evidence type="ECO:0000256" key="4">
    <source>
        <dbReference type="ARBA" id="ARBA00025742"/>
    </source>
</evidence>
<evidence type="ECO:0000256" key="2">
    <source>
        <dbReference type="ARBA" id="ARBA00022801"/>
    </source>
</evidence>
<dbReference type="AlphaFoldDB" id="A0A7W6B969"/>
<evidence type="ECO:0000256" key="3">
    <source>
        <dbReference type="ARBA" id="ARBA00023004"/>
    </source>
</evidence>
<dbReference type="GO" id="GO:0016787">
    <property type="term" value="F:hydrolase activity"/>
    <property type="evidence" value="ECO:0007669"/>
    <property type="project" value="UniProtKB-KW"/>
</dbReference>
<dbReference type="EMBL" id="JACIDG010000004">
    <property type="protein sequence ID" value="MBB3914522.1"/>
    <property type="molecule type" value="Genomic_DNA"/>
</dbReference>
<comment type="similarity">
    <text evidence="4">Belongs to the cyclic nucleotide phosphodiesterase class-III family.</text>
</comment>
<dbReference type="GO" id="GO:0046872">
    <property type="term" value="F:metal ion binding"/>
    <property type="evidence" value="ECO:0007669"/>
    <property type="project" value="UniProtKB-KW"/>
</dbReference>
<dbReference type="PANTHER" id="PTHR42988:SF2">
    <property type="entry name" value="CYCLIC NUCLEOTIDE PHOSPHODIESTERASE CBUA0032-RELATED"/>
    <property type="match status" value="1"/>
</dbReference>
<gene>
    <name evidence="7" type="ORF">EFB14_07490</name>
    <name evidence="6" type="ORF">GGQ65_001804</name>
</gene>
<evidence type="ECO:0000313" key="9">
    <source>
        <dbReference type="Proteomes" id="UP000545490"/>
    </source>
</evidence>
<name>A0A7W6B969_9HYPH</name>
<sequence length="252" mass="27003">MLIAQISDIHVTPDLSSLQTLERAIDWLKTFRPDALVVTGDLVDDGWRQGYRLIAECLRSLDCPVHLLPGNGDDAFLMRSELAAVGTWAAAAGPMHFRGAVNGLILCGLDVTVAGQSYGDVLPHLHWLTSALADVKTPVLLFMHQPPFKVGIESLDQVRCRNDGALLGALEAMDRQPLAIACGHVHRPLSGRLGSIPVQTCGSLCPPNPLLLDGRADLPVADAPSFLVHDVTDAGLLSHVVSIPAPRERTTD</sequence>
<dbReference type="Pfam" id="PF00149">
    <property type="entry name" value="Metallophos"/>
    <property type="match status" value="1"/>
</dbReference>